<dbReference type="CDD" id="cd20745">
    <property type="entry name" value="FIX_RhsA_AHH_HNH-like"/>
    <property type="match status" value="1"/>
</dbReference>
<dbReference type="EMBL" id="JACAQV010000006">
    <property type="protein sequence ID" value="NWF07317.1"/>
    <property type="molecule type" value="Genomic_DNA"/>
</dbReference>
<accession>A0A7Y8GBW0</accession>
<dbReference type="RefSeq" id="WP_065930213.1">
    <property type="nucleotide sequence ID" value="NZ_JACAQV010000006.1"/>
</dbReference>
<name>A0A7Y8GBW0_9PSED</name>
<dbReference type="AlphaFoldDB" id="A0A7Y8GBW0"/>
<evidence type="ECO:0000313" key="3">
    <source>
        <dbReference type="Proteomes" id="UP000561369"/>
    </source>
</evidence>
<proteinExistence type="predicted"/>
<gene>
    <name evidence="2" type="ORF">HX810_06525</name>
</gene>
<feature type="region of interest" description="Disordered" evidence="1">
    <location>
        <begin position="226"/>
        <end position="253"/>
    </location>
</feature>
<reference evidence="2 3" key="1">
    <citation type="submission" date="2020-04" db="EMBL/GenBank/DDBJ databases">
        <title>Molecular characterization of pseudomonads from Agaricus bisporus reveal novel blotch 2 pathogens in Western Europe.</title>
        <authorList>
            <person name="Taparia T."/>
            <person name="Krijger M."/>
            <person name="Haynes E."/>
            <person name="Elpinstone J.G."/>
            <person name="Noble R."/>
            <person name="Van Der Wolf J."/>
        </authorList>
    </citation>
    <scope>NUCLEOTIDE SEQUENCE [LARGE SCALE GENOMIC DNA]</scope>
    <source>
        <strain evidence="2 3">IPO3765</strain>
    </source>
</reference>
<evidence type="ECO:0000313" key="2">
    <source>
        <dbReference type="EMBL" id="NWF07317.1"/>
    </source>
</evidence>
<comment type="caution">
    <text evidence="2">The sequence shown here is derived from an EMBL/GenBank/DDBJ whole genome shotgun (WGS) entry which is preliminary data.</text>
</comment>
<organism evidence="2 3">
    <name type="scientific">Pseudomonas salomonii</name>
    <dbReference type="NCBI Taxonomy" id="191391"/>
    <lineage>
        <taxon>Bacteria</taxon>
        <taxon>Pseudomonadati</taxon>
        <taxon>Pseudomonadota</taxon>
        <taxon>Gammaproteobacteria</taxon>
        <taxon>Pseudomonadales</taxon>
        <taxon>Pseudomonadaceae</taxon>
        <taxon>Pseudomonas</taxon>
    </lineage>
</organism>
<protein>
    <submittedName>
        <fullName evidence="2">Uncharacterized protein</fullName>
    </submittedName>
</protein>
<sequence>MAEPINLAPVRVHAISVPMRPDPKQLHKLDEMMLQANGDGTVQADLFGTDPQGKPYHESRTFNEQEYEQLRKHFMTRELATLPPFSSFKSGNTIGRVVGETVPAQVSASEANPPIEAETEEEGITGEQILDGIQLGLDIVGLVPVFGEIADIGNAGLSAVRGDYVGAGLSLLSAIPFVGYVGTAGKASRYGAKIVTSSGKKTGGKTKGKKKIDPCAALQDGVPGDNYRGGKHGKIKQGGSSYSPRRESHHMPADSAYSKINGRAVSSDAKPAIQLDINDHYATASWGSKGKQYSKIQEKLIQGGKAGYRAAMMMDIEDIRSKFGDKYDPAIAQMLAWAKCKEYI</sequence>
<dbReference type="Proteomes" id="UP000561369">
    <property type="component" value="Unassembled WGS sequence"/>
</dbReference>
<evidence type="ECO:0000256" key="1">
    <source>
        <dbReference type="SAM" id="MobiDB-lite"/>
    </source>
</evidence>